<reference evidence="2" key="2">
    <citation type="submission" date="2020-09" db="EMBL/GenBank/DDBJ databases">
        <authorList>
            <person name="Sun Q."/>
            <person name="Zhou Y."/>
        </authorList>
    </citation>
    <scope>NUCLEOTIDE SEQUENCE</scope>
    <source>
        <strain evidence="2">CGMCC 1.12921</strain>
    </source>
</reference>
<dbReference type="Gene3D" id="1.20.58.1000">
    <property type="entry name" value="Metal-sensitive repressor, helix protomer"/>
    <property type="match status" value="1"/>
</dbReference>
<dbReference type="PANTHER" id="PTHR33677">
    <property type="entry name" value="TRANSCRIPTIONAL REPRESSOR FRMR-RELATED"/>
    <property type="match status" value="1"/>
</dbReference>
<dbReference type="Proteomes" id="UP000613582">
    <property type="component" value="Unassembled WGS sequence"/>
</dbReference>
<name>A0A8J2V7E8_9PROT</name>
<dbReference type="GO" id="GO:0003677">
    <property type="term" value="F:DNA binding"/>
    <property type="evidence" value="ECO:0007669"/>
    <property type="project" value="InterPro"/>
</dbReference>
<reference evidence="2" key="1">
    <citation type="journal article" date="2014" name="Int. J. Syst. Evol. Microbiol.">
        <title>Complete genome sequence of Corynebacterium casei LMG S-19264T (=DSM 44701T), isolated from a smear-ripened cheese.</title>
        <authorList>
            <consortium name="US DOE Joint Genome Institute (JGI-PGF)"/>
            <person name="Walter F."/>
            <person name="Albersmeier A."/>
            <person name="Kalinowski J."/>
            <person name="Ruckert C."/>
        </authorList>
    </citation>
    <scope>NUCLEOTIDE SEQUENCE</scope>
    <source>
        <strain evidence="2">CGMCC 1.12921</strain>
    </source>
</reference>
<protein>
    <recommendedName>
        <fullName evidence="4">Transcriptional regulator</fullName>
    </recommendedName>
</protein>
<dbReference type="CDD" id="cd10148">
    <property type="entry name" value="CsoR-like_DUF156"/>
    <property type="match status" value="1"/>
</dbReference>
<dbReference type="GO" id="GO:0046872">
    <property type="term" value="F:metal ion binding"/>
    <property type="evidence" value="ECO:0007669"/>
    <property type="project" value="InterPro"/>
</dbReference>
<gene>
    <name evidence="2" type="ORF">GCM10011342_29180</name>
</gene>
<keyword evidence="3" id="KW-1185">Reference proteome</keyword>
<comment type="similarity">
    <text evidence="1">Belongs to the FrmR/RcnR family.</text>
</comment>
<dbReference type="Pfam" id="PF02583">
    <property type="entry name" value="Trns_repr_metal"/>
    <property type="match status" value="1"/>
</dbReference>
<evidence type="ECO:0008006" key="4">
    <source>
        <dbReference type="Google" id="ProtNLM"/>
    </source>
</evidence>
<dbReference type="AlphaFoldDB" id="A0A8J2V7E8"/>
<evidence type="ECO:0000256" key="1">
    <source>
        <dbReference type="ARBA" id="ARBA00005260"/>
    </source>
</evidence>
<comment type="caution">
    <text evidence="2">The sequence shown here is derived from an EMBL/GenBank/DDBJ whole genome shotgun (WGS) entry which is preliminary data.</text>
</comment>
<dbReference type="EMBL" id="BMGH01000002">
    <property type="protein sequence ID" value="GGD18651.1"/>
    <property type="molecule type" value="Genomic_DNA"/>
</dbReference>
<dbReference type="RefSeq" id="WP_188160660.1">
    <property type="nucleotide sequence ID" value="NZ_BMGH01000002.1"/>
</dbReference>
<dbReference type="InterPro" id="IPR038390">
    <property type="entry name" value="Metal_Tscrpt_repr_sf"/>
</dbReference>
<evidence type="ECO:0000313" key="3">
    <source>
        <dbReference type="Proteomes" id="UP000613582"/>
    </source>
</evidence>
<dbReference type="InterPro" id="IPR003735">
    <property type="entry name" value="Metal_Tscrpt_repr"/>
</dbReference>
<proteinExistence type="inferred from homology"/>
<accession>A0A8J2V7E8</accession>
<dbReference type="GO" id="GO:0045892">
    <property type="term" value="P:negative regulation of DNA-templated transcription"/>
    <property type="evidence" value="ECO:0007669"/>
    <property type="project" value="UniProtKB-ARBA"/>
</dbReference>
<dbReference type="PANTHER" id="PTHR33677:SF3">
    <property type="entry name" value="COPPER-SENSING TRANSCRIPTIONAL REPRESSOR RICR"/>
    <property type="match status" value="1"/>
</dbReference>
<sequence>MDGSLVHYDKTKLTQRLSRIAGQVNGVSKMIEEERYCIDILHQMAAVKAALSRVEDAILSDHASHCIAEAIASGSEDAQRRKFNELIELMSKVKK</sequence>
<organism evidence="2 3">
    <name type="scientific">Aquisalinus flavus</name>
    <dbReference type="NCBI Taxonomy" id="1526572"/>
    <lineage>
        <taxon>Bacteria</taxon>
        <taxon>Pseudomonadati</taxon>
        <taxon>Pseudomonadota</taxon>
        <taxon>Alphaproteobacteria</taxon>
        <taxon>Parvularculales</taxon>
        <taxon>Parvularculaceae</taxon>
        <taxon>Aquisalinus</taxon>
    </lineage>
</organism>
<evidence type="ECO:0000313" key="2">
    <source>
        <dbReference type="EMBL" id="GGD18651.1"/>
    </source>
</evidence>